<keyword evidence="1" id="KW-0812">Transmembrane</keyword>
<evidence type="ECO:0000313" key="3">
    <source>
        <dbReference type="Proteomes" id="UP000823900"/>
    </source>
</evidence>
<keyword evidence="1" id="KW-1133">Transmembrane helix</keyword>
<name>A0A9D2HHK6_9FIRM</name>
<accession>A0A9D2HHK6</accession>
<dbReference type="AlphaFoldDB" id="A0A9D2HHK6"/>
<proteinExistence type="predicted"/>
<feature type="transmembrane region" description="Helical" evidence="1">
    <location>
        <begin position="12"/>
        <end position="32"/>
    </location>
</feature>
<keyword evidence="1" id="KW-0472">Membrane</keyword>
<gene>
    <name evidence="2" type="ORF">IAA07_05000</name>
</gene>
<protein>
    <submittedName>
        <fullName evidence="2">Uncharacterized protein</fullName>
    </submittedName>
</protein>
<reference evidence="2" key="1">
    <citation type="journal article" date="2021" name="PeerJ">
        <title>Extensive microbial diversity within the chicken gut microbiome revealed by metagenomics and culture.</title>
        <authorList>
            <person name="Gilroy R."/>
            <person name="Ravi A."/>
            <person name="Getino M."/>
            <person name="Pursley I."/>
            <person name="Horton D.L."/>
            <person name="Alikhan N.F."/>
            <person name="Baker D."/>
            <person name="Gharbi K."/>
            <person name="Hall N."/>
            <person name="Watson M."/>
            <person name="Adriaenssens E.M."/>
            <person name="Foster-Nyarko E."/>
            <person name="Jarju S."/>
            <person name="Secka A."/>
            <person name="Antonio M."/>
            <person name="Oren A."/>
            <person name="Chaudhuri R.R."/>
            <person name="La Ragione R."/>
            <person name="Hildebrand F."/>
            <person name="Pallen M.J."/>
        </authorList>
    </citation>
    <scope>NUCLEOTIDE SEQUENCE</scope>
    <source>
        <strain evidence="2">CHK178-16964</strain>
    </source>
</reference>
<sequence>MMDKKRQKGSLTVEAAVVIVMFIFGYVAIANLSNFIRAQMIIQYSITQAAKDISAYCYIVSKTGLMEDSARLGEEAAAAKADADEVIDTVAKLYEAVESGSENIPNSINEIPFDGDWVATLDGIENAGNLTQEEFNNMVTAGNQMIDKVDEYFSSPEQILKGLVSVVKDEGFQAVKSYAIAAPISKALVKNQISAYGESSNGQDILAHLGVVDGVEGLNFLGCSLFNDGKTIVVSVTYSMKVELPFIETKEFQYKQTASTEAWGSKHGDRPWRG</sequence>
<evidence type="ECO:0000313" key="2">
    <source>
        <dbReference type="EMBL" id="HJA70925.1"/>
    </source>
</evidence>
<reference evidence="2" key="2">
    <citation type="submission" date="2021-04" db="EMBL/GenBank/DDBJ databases">
        <authorList>
            <person name="Gilroy R."/>
        </authorList>
    </citation>
    <scope>NUCLEOTIDE SEQUENCE</scope>
    <source>
        <strain evidence="2">CHK178-16964</strain>
    </source>
</reference>
<dbReference type="EMBL" id="DWZA01000047">
    <property type="protein sequence ID" value="HJA70925.1"/>
    <property type="molecule type" value="Genomic_DNA"/>
</dbReference>
<comment type="caution">
    <text evidence="2">The sequence shown here is derived from an EMBL/GenBank/DDBJ whole genome shotgun (WGS) entry which is preliminary data.</text>
</comment>
<dbReference type="Proteomes" id="UP000823900">
    <property type="component" value="Unassembled WGS sequence"/>
</dbReference>
<evidence type="ECO:0000256" key="1">
    <source>
        <dbReference type="SAM" id="Phobius"/>
    </source>
</evidence>
<organism evidence="2 3">
    <name type="scientific">Candidatus Lachnoclostridium stercoravium</name>
    <dbReference type="NCBI Taxonomy" id="2838633"/>
    <lineage>
        <taxon>Bacteria</taxon>
        <taxon>Bacillati</taxon>
        <taxon>Bacillota</taxon>
        <taxon>Clostridia</taxon>
        <taxon>Lachnospirales</taxon>
        <taxon>Lachnospiraceae</taxon>
    </lineage>
</organism>